<dbReference type="OrthoDB" id="2216620at2"/>
<organism evidence="1 2">
    <name type="scientific">Lactococcus hircilactis</name>
    <dbReference type="NCBI Taxonomy" id="1494462"/>
    <lineage>
        <taxon>Bacteria</taxon>
        <taxon>Bacillati</taxon>
        <taxon>Bacillota</taxon>
        <taxon>Bacilli</taxon>
        <taxon>Lactobacillales</taxon>
        <taxon>Streptococcaceae</taxon>
        <taxon>Lactococcus</taxon>
    </lineage>
</organism>
<dbReference type="Proteomes" id="UP000439550">
    <property type="component" value="Unassembled WGS sequence"/>
</dbReference>
<protein>
    <submittedName>
        <fullName evidence="1">Uncharacterized protein</fullName>
    </submittedName>
</protein>
<accession>A0A7X1Z6H9</accession>
<evidence type="ECO:0000313" key="2">
    <source>
        <dbReference type="Proteomes" id="UP000439550"/>
    </source>
</evidence>
<name>A0A7X1Z6H9_9LACT</name>
<dbReference type="AlphaFoldDB" id="A0A7X1Z6H9"/>
<reference evidence="1 2" key="1">
    <citation type="submission" date="2019-10" db="EMBL/GenBank/DDBJ databases">
        <authorList>
            <person name="Dong K."/>
        </authorList>
    </citation>
    <scope>NUCLEOTIDE SEQUENCE [LARGE SCALE GENOMIC DNA]</scope>
    <source>
        <strain evidence="1 2">DSM 28960</strain>
    </source>
</reference>
<dbReference type="EMBL" id="WITJ01000001">
    <property type="protein sequence ID" value="MQW38486.1"/>
    <property type="molecule type" value="Genomic_DNA"/>
</dbReference>
<evidence type="ECO:0000313" key="1">
    <source>
        <dbReference type="EMBL" id="MQW38486.1"/>
    </source>
</evidence>
<proteinExistence type="predicted"/>
<keyword evidence="2" id="KW-1185">Reference proteome</keyword>
<gene>
    <name evidence="1" type="ORF">GHI93_00785</name>
</gene>
<comment type="caution">
    <text evidence="1">The sequence shown here is derived from an EMBL/GenBank/DDBJ whole genome shotgun (WGS) entry which is preliminary data.</text>
</comment>
<sequence length="238" mass="26425">MYIDASKIGTISNGEFKFVDIPVVGDGDIQVTRTFDSGIIKSALCKVSSVTDGQSVYLNWNQKLDTQTATTLLQNAFSDLAQYAENGEVPSDVSNTFKGGGNNKFFTDIQATIDNNMKKATIPAKKIDFDSINITNIIQTDVNNYAVSFDVRYDFFYDGSDKSNTKGNFYQTFAMNTTVDYHPEETGENLVTNFLINQLSDTGTLIKKDNQTTVGQQTPQLKSMVFQLIFGNISKRIE</sequence>